<dbReference type="eggNOG" id="COG4733">
    <property type="taxonomic scope" value="Bacteria"/>
</dbReference>
<organism evidence="1 2">
    <name type="scientific">Clostridium botulinum (strain Kyoto / Type A2)</name>
    <dbReference type="NCBI Taxonomy" id="536232"/>
    <lineage>
        <taxon>Bacteria</taxon>
        <taxon>Bacillati</taxon>
        <taxon>Bacillota</taxon>
        <taxon>Clostridia</taxon>
        <taxon>Eubacteriales</taxon>
        <taxon>Clostridiaceae</taxon>
        <taxon>Clostridium</taxon>
    </lineage>
</organism>
<sequence length="268" mass="31435">MALGNVYLVPEQGWNRINNDNENFEYINMSKKVYSDKTNFYLGDVHFSQDLTKYSAVKFNIIGKQFRLLNQIYTTEGRNMNLNIIIDGVTIKHSSPLGQVNGHACYYESPIWDNKEHSIIIEHFGTDEGYISFDIVDIADNGIIKKYNPYIFKKYLINQNKNYYSTNSNFLNLGQPIDNIQLENWYNKYGSGDVNIITQNLNNKEFPMSKNENGIWKTDFQLDINHVTDNIDLVDINENNKSIKYDCNNYRILDLCDDEFDIMQYRQK</sequence>
<dbReference type="Proteomes" id="UP000001374">
    <property type="component" value="Chromosome"/>
</dbReference>
<dbReference type="HOGENOM" id="CLU_1037074_0_0_9"/>
<dbReference type="AlphaFoldDB" id="C1FW00"/>
<reference evidence="1 2" key="1">
    <citation type="submission" date="2008-10" db="EMBL/GenBank/DDBJ databases">
        <title>Genome sequence of Clostridium botulinum A2 Kyoto.</title>
        <authorList>
            <person name="Shrivastava S."/>
            <person name="Brinkac L.M."/>
            <person name="Brown J.L."/>
            <person name="Bruce D."/>
            <person name="Detter C.C."/>
            <person name="Johnson E.A."/>
            <person name="Munk C.A."/>
            <person name="Smith L.A."/>
            <person name="Smith T.J."/>
            <person name="Sutton G."/>
            <person name="Brettin T.S."/>
        </authorList>
    </citation>
    <scope>NUCLEOTIDE SEQUENCE [LARGE SCALE GENOMIC DNA]</scope>
    <source>
        <strain evidence="2">Kyoto / Type A2</strain>
    </source>
</reference>
<evidence type="ECO:0000313" key="1">
    <source>
        <dbReference type="EMBL" id="ACO83479.1"/>
    </source>
</evidence>
<accession>C1FW00</accession>
<dbReference type="KEGG" id="cby:CLM_3420"/>
<name>C1FW00_CLOBJ</name>
<proteinExistence type="predicted"/>
<evidence type="ECO:0000313" key="2">
    <source>
        <dbReference type="Proteomes" id="UP000001374"/>
    </source>
</evidence>
<dbReference type="EMBL" id="CP001581">
    <property type="protein sequence ID" value="ACO83479.1"/>
    <property type="molecule type" value="Genomic_DNA"/>
</dbReference>
<protein>
    <submittedName>
        <fullName evidence="1">Conserved domain protein</fullName>
    </submittedName>
</protein>
<dbReference type="RefSeq" id="WP_012703713.1">
    <property type="nucleotide sequence ID" value="NC_012563.1"/>
</dbReference>
<gene>
    <name evidence="1" type="ordered locus">CLM_3420</name>
</gene>